<sequence length="341" mass="35715">MLVGLPEPPGLRPVPGRLESDLALERFIPPTTFGVLSGQSRIYVVALQTRRAVGAGAARGFPCGGDAGGVTMAQNNGSVCGAGADGKASFGRRSDSGAGARRELSLPTPPLTTSRYCDTDASTAYIIRRNVQGCLNGFTLTPSVPIRIKENPVQLDTLHMGHEVVVVKGGQRVCGSGCTLGNAPLVQNKAYFEVKLQQGGVWAVGLATRETDLNRVHGGVDKESWCLNSDGTVRHGNAELYHLSAAPRESPVADLLGAEGSPARAPAAPDAAAAADAVMPVEGDTIGVAYDHVELNFFVNGKNMEIPAVSVCTKPLANLARMGRREQRRVADWQPLGAKSA</sequence>
<dbReference type="Proteomes" id="UP001064048">
    <property type="component" value="Chromosome Z"/>
</dbReference>
<accession>A0ACC0K124</accession>
<keyword evidence="2" id="KW-1185">Reference proteome</keyword>
<dbReference type="EMBL" id="CM046131">
    <property type="protein sequence ID" value="KAI8430079.1"/>
    <property type="molecule type" value="Genomic_DNA"/>
</dbReference>
<protein>
    <submittedName>
        <fullName evidence="1">Uncharacterized protein</fullName>
    </submittedName>
</protein>
<proteinExistence type="predicted"/>
<name>A0ACC0K124_CHOFU</name>
<organism evidence="1 2">
    <name type="scientific">Choristoneura fumiferana</name>
    <name type="common">Spruce budworm moth</name>
    <name type="synonym">Archips fumiferana</name>
    <dbReference type="NCBI Taxonomy" id="7141"/>
    <lineage>
        <taxon>Eukaryota</taxon>
        <taxon>Metazoa</taxon>
        <taxon>Ecdysozoa</taxon>
        <taxon>Arthropoda</taxon>
        <taxon>Hexapoda</taxon>
        <taxon>Insecta</taxon>
        <taxon>Pterygota</taxon>
        <taxon>Neoptera</taxon>
        <taxon>Endopterygota</taxon>
        <taxon>Lepidoptera</taxon>
        <taxon>Glossata</taxon>
        <taxon>Ditrysia</taxon>
        <taxon>Tortricoidea</taxon>
        <taxon>Tortricidae</taxon>
        <taxon>Tortricinae</taxon>
        <taxon>Choristoneura</taxon>
    </lineage>
</organism>
<gene>
    <name evidence="1" type="ORF">MSG28_000501</name>
</gene>
<comment type="caution">
    <text evidence="1">The sequence shown here is derived from an EMBL/GenBank/DDBJ whole genome shotgun (WGS) entry which is preliminary data.</text>
</comment>
<reference evidence="1 2" key="1">
    <citation type="journal article" date="2022" name="Genome Biol. Evol.">
        <title>The Spruce Budworm Genome: Reconstructing the Evolutionary History of Antifreeze Proteins.</title>
        <authorList>
            <person name="Beliveau C."/>
            <person name="Gagne P."/>
            <person name="Picq S."/>
            <person name="Vernygora O."/>
            <person name="Keeling C.I."/>
            <person name="Pinkney K."/>
            <person name="Doucet D."/>
            <person name="Wen F."/>
            <person name="Johnston J.S."/>
            <person name="Maaroufi H."/>
            <person name="Boyle B."/>
            <person name="Laroche J."/>
            <person name="Dewar K."/>
            <person name="Juretic N."/>
            <person name="Blackburn G."/>
            <person name="Nisole A."/>
            <person name="Brunet B."/>
            <person name="Brandao M."/>
            <person name="Lumley L."/>
            <person name="Duan J."/>
            <person name="Quan G."/>
            <person name="Lucarotti C.J."/>
            <person name="Roe A.D."/>
            <person name="Sperling F.A.H."/>
            <person name="Levesque R.C."/>
            <person name="Cusson M."/>
        </authorList>
    </citation>
    <scope>NUCLEOTIDE SEQUENCE [LARGE SCALE GENOMIC DNA]</scope>
    <source>
        <strain evidence="1">Glfc:IPQL:Cfum</strain>
    </source>
</reference>
<evidence type="ECO:0000313" key="2">
    <source>
        <dbReference type="Proteomes" id="UP001064048"/>
    </source>
</evidence>
<evidence type="ECO:0000313" key="1">
    <source>
        <dbReference type="EMBL" id="KAI8430079.1"/>
    </source>
</evidence>